<organism evidence="2 3">
    <name type="scientific">Aspergillus brasiliensis (strain CBS 101740 / IMI 381727 / IBT 21946)</name>
    <dbReference type="NCBI Taxonomy" id="767769"/>
    <lineage>
        <taxon>Eukaryota</taxon>
        <taxon>Fungi</taxon>
        <taxon>Dikarya</taxon>
        <taxon>Ascomycota</taxon>
        <taxon>Pezizomycotina</taxon>
        <taxon>Eurotiomycetes</taxon>
        <taxon>Eurotiomycetidae</taxon>
        <taxon>Eurotiales</taxon>
        <taxon>Aspergillaceae</taxon>
        <taxon>Aspergillus</taxon>
        <taxon>Aspergillus subgen. Circumdati</taxon>
    </lineage>
</organism>
<evidence type="ECO:0000313" key="2">
    <source>
        <dbReference type="EMBL" id="OJJ77983.1"/>
    </source>
</evidence>
<dbReference type="OMA" id="IENMNGC"/>
<dbReference type="EMBL" id="KV878679">
    <property type="protein sequence ID" value="OJJ77983.1"/>
    <property type="molecule type" value="Genomic_DNA"/>
</dbReference>
<dbReference type="GeneID" id="93581608"/>
<feature type="chain" id="PRO_5013154760" evidence="1">
    <location>
        <begin position="21"/>
        <end position="300"/>
    </location>
</feature>
<keyword evidence="1" id="KW-0732">Signal</keyword>
<proteinExistence type="predicted"/>
<name>A0A1L9V207_ASPBC</name>
<evidence type="ECO:0000313" key="3">
    <source>
        <dbReference type="Proteomes" id="UP000184499"/>
    </source>
</evidence>
<dbReference type="VEuPathDB" id="FungiDB:ASPBRDRAFT_71255"/>
<keyword evidence="3" id="KW-1185">Reference proteome</keyword>
<feature type="signal peptide" evidence="1">
    <location>
        <begin position="1"/>
        <end position="20"/>
    </location>
</feature>
<dbReference type="RefSeq" id="XP_067485230.1">
    <property type="nucleotide sequence ID" value="XM_067629121.1"/>
</dbReference>
<protein>
    <submittedName>
        <fullName evidence="2">Uncharacterized protein</fullName>
    </submittedName>
</protein>
<accession>A0A1L9V207</accession>
<evidence type="ECO:0000256" key="1">
    <source>
        <dbReference type="SAM" id="SignalP"/>
    </source>
</evidence>
<dbReference type="AlphaFoldDB" id="A0A1L9V207"/>
<sequence length="300" mass="33608">MLHALLFAVSFATAFEYHLAEYTGERCTGAETKLRHLPDPPACHKLNHSAKTILMKTDNVHDDQHSVIVYENDDCTGSILGVIENMNGCLNLRGLTNVVGRSIMVTSGTARSEDSLNEYFEADYLYNSPAQFENQRLFPIAHASFGTVDESNHGGAGTSDGQSSDIFTTTKVDHVQPMQTSVTTPVEETASSTSTDPEQRHIIMRILFPGVEEVKAVANTLLTALDNVSIYFAQGSKESFEHYWQYRKLWRPLVRLIAAVKSQGLTNSRWHVRDRDGRMWEVTIRRREGDQENADNGDKL</sequence>
<dbReference type="OrthoDB" id="4447703at2759"/>
<reference evidence="3" key="1">
    <citation type="journal article" date="2017" name="Genome Biol.">
        <title>Comparative genomics reveals high biological diversity and specific adaptations in the industrially and medically important fungal genus Aspergillus.</title>
        <authorList>
            <person name="de Vries R.P."/>
            <person name="Riley R."/>
            <person name="Wiebenga A."/>
            <person name="Aguilar-Osorio G."/>
            <person name="Amillis S."/>
            <person name="Uchima C.A."/>
            <person name="Anderluh G."/>
            <person name="Asadollahi M."/>
            <person name="Askin M."/>
            <person name="Barry K."/>
            <person name="Battaglia E."/>
            <person name="Bayram O."/>
            <person name="Benocci T."/>
            <person name="Braus-Stromeyer S.A."/>
            <person name="Caldana C."/>
            <person name="Canovas D."/>
            <person name="Cerqueira G.C."/>
            <person name="Chen F."/>
            <person name="Chen W."/>
            <person name="Choi C."/>
            <person name="Clum A."/>
            <person name="Dos Santos R.A."/>
            <person name="Damasio A.R."/>
            <person name="Diallinas G."/>
            <person name="Emri T."/>
            <person name="Fekete E."/>
            <person name="Flipphi M."/>
            <person name="Freyberg S."/>
            <person name="Gallo A."/>
            <person name="Gournas C."/>
            <person name="Habgood R."/>
            <person name="Hainaut M."/>
            <person name="Harispe M.L."/>
            <person name="Henrissat B."/>
            <person name="Hilden K.S."/>
            <person name="Hope R."/>
            <person name="Hossain A."/>
            <person name="Karabika E."/>
            <person name="Karaffa L."/>
            <person name="Karanyi Z."/>
            <person name="Krasevec N."/>
            <person name="Kuo A."/>
            <person name="Kusch H."/>
            <person name="LaButti K."/>
            <person name="Lagendijk E.L."/>
            <person name="Lapidus A."/>
            <person name="Levasseur A."/>
            <person name="Lindquist E."/>
            <person name="Lipzen A."/>
            <person name="Logrieco A.F."/>
            <person name="MacCabe A."/>
            <person name="Maekelae M.R."/>
            <person name="Malavazi I."/>
            <person name="Melin P."/>
            <person name="Meyer V."/>
            <person name="Mielnichuk N."/>
            <person name="Miskei M."/>
            <person name="Molnar A.P."/>
            <person name="Mule G."/>
            <person name="Ngan C.Y."/>
            <person name="Orejas M."/>
            <person name="Orosz E."/>
            <person name="Ouedraogo J.P."/>
            <person name="Overkamp K.M."/>
            <person name="Park H.-S."/>
            <person name="Perrone G."/>
            <person name="Piumi F."/>
            <person name="Punt P.J."/>
            <person name="Ram A.F."/>
            <person name="Ramon A."/>
            <person name="Rauscher S."/>
            <person name="Record E."/>
            <person name="Riano-Pachon D.M."/>
            <person name="Robert V."/>
            <person name="Roehrig J."/>
            <person name="Ruller R."/>
            <person name="Salamov A."/>
            <person name="Salih N.S."/>
            <person name="Samson R.A."/>
            <person name="Sandor E."/>
            <person name="Sanguinetti M."/>
            <person name="Schuetze T."/>
            <person name="Sepcic K."/>
            <person name="Shelest E."/>
            <person name="Sherlock G."/>
            <person name="Sophianopoulou V."/>
            <person name="Squina F.M."/>
            <person name="Sun H."/>
            <person name="Susca A."/>
            <person name="Todd R.B."/>
            <person name="Tsang A."/>
            <person name="Unkles S.E."/>
            <person name="van de Wiele N."/>
            <person name="van Rossen-Uffink D."/>
            <person name="Oliveira J.V."/>
            <person name="Vesth T.C."/>
            <person name="Visser J."/>
            <person name="Yu J.-H."/>
            <person name="Zhou M."/>
            <person name="Andersen M.R."/>
            <person name="Archer D.B."/>
            <person name="Baker S.E."/>
            <person name="Benoit I."/>
            <person name="Brakhage A.A."/>
            <person name="Braus G.H."/>
            <person name="Fischer R."/>
            <person name="Frisvad J.C."/>
            <person name="Goldman G.H."/>
            <person name="Houbraken J."/>
            <person name="Oakley B."/>
            <person name="Pocsi I."/>
            <person name="Scazzocchio C."/>
            <person name="Seiboth B."/>
            <person name="vanKuyk P.A."/>
            <person name="Wortman J."/>
            <person name="Dyer P.S."/>
            <person name="Grigoriev I.V."/>
        </authorList>
    </citation>
    <scope>NUCLEOTIDE SEQUENCE [LARGE SCALE GENOMIC DNA]</scope>
    <source>
        <strain evidence="3">CBS 101740 / IMI 381727 / IBT 21946</strain>
    </source>
</reference>
<gene>
    <name evidence="2" type="ORF">ASPBRDRAFT_71255</name>
</gene>
<dbReference type="Proteomes" id="UP000184499">
    <property type="component" value="Unassembled WGS sequence"/>
</dbReference>